<dbReference type="InterPro" id="IPR046461">
    <property type="entry name" value="TerL_ATPase"/>
</dbReference>
<feature type="domain" description="Terminase large subunit-like ATPase" evidence="1">
    <location>
        <begin position="111"/>
        <end position="240"/>
    </location>
</feature>
<reference evidence="3" key="1">
    <citation type="journal article" date="2019" name="Int. J. Syst. Evol. Microbiol.">
        <title>The Global Catalogue of Microorganisms (GCM) 10K type strain sequencing project: providing services to taxonomists for standard genome sequencing and annotation.</title>
        <authorList>
            <consortium name="The Broad Institute Genomics Platform"/>
            <consortium name="The Broad Institute Genome Sequencing Center for Infectious Disease"/>
            <person name="Wu L."/>
            <person name="Ma J."/>
        </authorList>
    </citation>
    <scope>NUCLEOTIDE SEQUENCE [LARGE SCALE GENOMIC DNA]</scope>
    <source>
        <strain evidence="3">JCM 15309</strain>
    </source>
</reference>
<comment type="caution">
    <text evidence="2">The sequence shown here is derived from an EMBL/GenBank/DDBJ whole genome shotgun (WGS) entry which is preliminary data.</text>
</comment>
<dbReference type="Pfam" id="PF03354">
    <property type="entry name" value="TerL_ATPase"/>
    <property type="match status" value="1"/>
</dbReference>
<evidence type="ECO:0000313" key="3">
    <source>
        <dbReference type="Proteomes" id="UP001500571"/>
    </source>
</evidence>
<dbReference type="InterPro" id="IPR027417">
    <property type="entry name" value="P-loop_NTPase"/>
</dbReference>
<evidence type="ECO:0000259" key="1">
    <source>
        <dbReference type="Pfam" id="PF03354"/>
    </source>
</evidence>
<dbReference type="RefSeq" id="WP_344045011.1">
    <property type="nucleotide sequence ID" value="NZ_BAAAPB010000002.1"/>
</dbReference>
<dbReference type="EMBL" id="BAAAPB010000002">
    <property type="protein sequence ID" value="GAA1962865.1"/>
    <property type="molecule type" value="Genomic_DNA"/>
</dbReference>
<accession>A0ABP5CK50</accession>
<proteinExistence type="predicted"/>
<dbReference type="Gene3D" id="3.30.420.240">
    <property type="match status" value="1"/>
</dbReference>
<dbReference type="Proteomes" id="UP001500571">
    <property type="component" value="Unassembled WGS sequence"/>
</dbReference>
<protein>
    <recommendedName>
        <fullName evidence="1">Terminase large subunit-like ATPase domain-containing protein</fullName>
    </recommendedName>
</protein>
<organism evidence="2 3">
    <name type="scientific">Nocardioides panacihumi</name>
    <dbReference type="NCBI Taxonomy" id="400774"/>
    <lineage>
        <taxon>Bacteria</taxon>
        <taxon>Bacillati</taxon>
        <taxon>Actinomycetota</taxon>
        <taxon>Actinomycetes</taxon>
        <taxon>Propionibacteriales</taxon>
        <taxon>Nocardioidaceae</taxon>
        <taxon>Nocardioides</taxon>
    </lineage>
</organism>
<dbReference type="Gene3D" id="3.40.50.300">
    <property type="entry name" value="P-loop containing nucleotide triphosphate hydrolases"/>
    <property type="match status" value="1"/>
</dbReference>
<name>A0ABP5CK50_9ACTN</name>
<keyword evidence="3" id="KW-1185">Reference proteome</keyword>
<sequence>MTAPRLCRNGLHDLDDLENVYVTPSTGLETCYPCRLATEREYREAKKASPQAPVEPWSDAVALLNAFRIDAGPKSRAAPWESVATKQQVDDAYAVIREPGSWHMWLRPRGGSKTQDASLVALACLLTIQPANSRSLVYAVDKDQAALLMEKLTHLTQPLVDQGLLKVIADKVENPATGATLTIESADAPSALGHTPWLVIVDEFCAWKDTRGARMLWHAVVSAMPKRPDSRLLVISSAGDPGNWTHEVVKKAREGADGHWRFSYMPGPCPWWSARDVEKQRGALSDAAFSWYVLNEFAAAENALASADELADAVARGVASRPYDPAQRYCIGVDLGRKVDASVVVVAHREGDRVVVDHVDRWLPTKARPVRLETVEAAIRRHHGAYGRPHIRMDPAKGEQMSQALSESGVEVEEYAFHEASIDRLASNLSRLFGERRISVPDEKDLLDELGAVIVKTSPSGRVRLDHHSGKHDDQAVAIALAAHWLISQPFWGAPSINNVEDLKRARSIKRDRRSLPMGTARGLPDHRATAHSHLAQIIRRAL</sequence>
<evidence type="ECO:0000313" key="2">
    <source>
        <dbReference type="EMBL" id="GAA1962865.1"/>
    </source>
</evidence>
<gene>
    <name evidence="2" type="ORF">GCM10009798_23340</name>
</gene>